<keyword evidence="8" id="KW-0456">Lyase</keyword>
<dbReference type="CDD" id="cd00502">
    <property type="entry name" value="DHQase_I"/>
    <property type="match status" value="1"/>
</dbReference>
<evidence type="ECO:0000256" key="7">
    <source>
        <dbReference type="ARBA" id="ARBA00023027"/>
    </source>
</evidence>
<dbReference type="AlphaFoldDB" id="A0A9P6XHR8"/>
<evidence type="ECO:0000256" key="8">
    <source>
        <dbReference type="ARBA" id="ARBA00023239"/>
    </source>
</evidence>
<dbReference type="CDD" id="cd08195">
    <property type="entry name" value="DHQS"/>
    <property type="match status" value="1"/>
</dbReference>
<dbReference type="GO" id="GO:0003855">
    <property type="term" value="F:3-dehydroquinate dehydratase activity"/>
    <property type="evidence" value="ECO:0007669"/>
    <property type="project" value="InterPro"/>
</dbReference>
<feature type="domain" description="3-dehydroquinate synthase C-terminal" evidence="10">
    <location>
        <begin position="190"/>
        <end position="349"/>
    </location>
</feature>
<evidence type="ECO:0000313" key="11">
    <source>
        <dbReference type="EMBL" id="KAG1314127.1"/>
    </source>
</evidence>
<reference evidence="11" key="1">
    <citation type="journal article" date="2020" name="Microb. Genom.">
        <title>Genetic diversity of clinical and environmental Mucorales isolates obtained from an investigation of mucormycosis cases among solid organ transplant recipients.</title>
        <authorList>
            <person name="Nguyen M.H."/>
            <person name="Kaul D."/>
            <person name="Muto C."/>
            <person name="Cheng S.J."/>
            <person name="Richter R.A."/>
            <person name="Bruno V.M."/>
            <person name="Liu G."/>
            <person name="Beyhan S."/>
            <person name="Sundermann A.J."/>
            <person name="Mounaud S."/>
            <person name="Pasculle A.W."/>
            <person name="Nierman W.C."/>
            <person name="Driscoll E."/>
            <person name="Cumbie R."/>
            <person name="Clancy C.J."/>
            <person name="Dupont C.L."/>
        </authorList>
    </citation>
    <scope>NUCLEOTIDE SEQUENCE</scope>
    <source>
        <strain evidence="11">GL11</strain>
    </source>
</reference>
<accession>A0A9P6XHR8</accession>
<keyword evidence="7" id="KW-0520">NAD</keyword>
<organism evidence="11 12">
    <name type="scientific">Rhizopus oryzae</name>
    <name type="common">Mucormycosis agent</name>
    <name type="synonym">Rhizopus arrhizus var. delemar</name>
    <dbReference type="NCBI Taxonomy" id="64495"/>
    <lineage>
        <taxon>Eukaryota</taxon>
        <taxon>Fungi</taxon>
        <taxon>Fungi incertae sedis</taxon>
        <taxon>Mucoromycota</taxon>
        <taxon>Mucoromycotina</taxon>
        <taxon>Mucoromycetes</taxon>
        <taxon>Mucorales</taxon>
        <taxon>Mucorineae</taxon>
        <taxon>Rhizopodaceae</taxon>
        <taxon>Rhizopus</taxon>
    </lineage>
</organism>
<dbReference type="GO" id="GO:0003856">
    <property type="term" value="F:3-dehydroquinate synthase activity"/>
    <property type="evidence" value="ECO:0007669"/>
    <property type="project" value="InterPro"/>
</dbReference>
<keyword evidence="12" id="KW-1185">Reference proteome</keyword>
<comment type="caution">
    <text evidence="11">The sequence shown here is derived from an EMBL/GenBank/DDBJ whole genome shotgun (WGS) entry which is preliminary data.</text>
</comment>
<evidence type="ECO:0000256" key="4">
    <source>
        <dbReference type="ARBA" id="ARBA00022723"/>
    </source>
</evidence>
<dbReference type="InterPro" id="IPR056179">
    <property type="entry name" value="DHQS_C"/>
</dbReference>
<dbReference type="GO" id="GO:0046872">
    <property type="term" value="F:metal ion binding"/>
    <property type="evidence" value="ECO:0007669"/>
    <property type="project" value="UniProtKB-KW"/>
</dbReference>
<dbReference type="Gene3D" id="3.40.50.1970">
    <property type="match status" value="1"/>
</dbReference>
<evidence type="ECO:0000259" key="10">
    <source>
        <dbReference type="Pfam" id="PF24621"/>
    </source>
</evidence>
<evidence type="ECO:0000313" key="12">
    <source>
        <dbReference type="Proteomes" id="UP000716291"/>
    </source>
</evidence>
<keyword evidence="6" id="KW-0862">Zinc</keyword>
<comment type="cofactor">
    <cofactor evidence="3">
        <name>Zn(2+)</name>
        <dbReference type="ChEBI" id="CHEBI:29105"/>
    </cofactor>
</comment>
<dbReference type="InterPro" id="IPR013785">
    <property type="entry name" value="Aldolase_TIM"/>
</dbReference>
<evidence type="ECO:0000256" key="1">
    <source>
        <dbReference type="ARBA" id="ARBA00001911"/>
    </source>
</evidence>
<dbReference type="Pfam" id="PF24621">
    <property type="entry name" value="DHQS_C"/>
    <property type="match status" value="1"/>
</dbReference>
<feature type="domain" description="3-dehydroquinate synthase N-terminal" evidence="9">
    <location>
        <begin position="77"/>
        <end position="188"/>
    </location>
</feature>
<dbReference type="PANTHER" id="PTHR43622:SF1">
    <property type="entry name" value="3-DEHYDROQUINATE SYNTHASE"/>
    <property type="match status" value="1"/>
</dbReference>
<evidence type="ECO:0000259" key="9">
    <source>
        <dbReference type="Pfam" id="PF01761"/>
    </source>
</evidence>
<evidence type="ECO:0000256" key="6">
    <source>
        <dbReference type="ARBA" id="ARBA00022833"/>
    </source>
</evidence>
<protein>
    <recommendedName>
        <fullName evidence="13">3-dehydroquinate synthase domain-containing protein</fullName>
    </recommendedName>
</protein>
<dbReference type="InterPro" id="IPR016037">
    <property type="entry name" value="DHQ_synth_AroB"/>
</dbReference>
<dbReference type="SUPFAM" id="SSF56796">
    <property type="entry name" value="Dehydroquinate synthase-like"/>
    <property type="match status" value="1"/>
</dbReference>
<dbReference type="Gene3D" id="3.20.20.70">
    <property type="entry name" value="Aldolase class I"/>
    <property type="match status" value="1"/>
</dbReference>
<comment type="cofactor">
    <cofactor evidence="2">
        <name>Co(2+)</name>
        <dbReference type="ChEBI" id="CHEBI:48828"/>
    </cofactor>
</comment>
<evidence type="ECO:0000256" key="3">
    <source>
        <dbReference type="ARBA" id="ARBA00001947"/>
    </source>
</evidence>
<dbReference type="FunFam" id="3.40.50.1970:FF:000007">
    <property type="entry name" value="Pentafunctional AROM polypeptide"/>
    <property type="match status" value="1"/>
</dbReference>
<dbReference type="GO" id="GO:0009073">
    <property type="term" value="P:aromatic amino acid family biosynthetic process"/>
    <property type="evidence" value="ECO:0007669"/>
    <property type="project" value="InterPro"/>
</dbReference>
<keyword evidence="5" id="KW-0547">Nucleotide-binding</keyword>
<dbReference type="SUPFAM" id="SSF51569">
    <property type="entry name" value="Aldolase"/>
    <property type="match status" value="1"/>
</dbReference>
<dbReference type="NCBIfam" id="TIGR01357">
    <property type="entry name" value="aroB"/>
    <property type="match status" value="1"/>
</dbReference>
<name>A0A9P6XHR8_RHIOR</name>
<gene>
    <name evidence="11" type="ORF">G6F64_001702</name>
</gene>
<keyword evidence="4" id="KW-0479">Metal-binding</keyword>
<dbReference type="EMBL" id="JAANQT010000136">
    <property type="protein sequence ID" value="KAG1314127.1"/>
    <property type="molecule type" value="Genomic_DNA"/>
</dbReference>
<dbReference type="Gene3D" id="1.20.1090.10">
    <property type="entry name" value="Dehydroquinate synthase-like - alpha domain"/>
    <property type="match status" value="1"/>
</dbReference>
<dbReference type="Proteomes" id="UP000716291">
    <property type="component" value="Unassembled WGS sequence"/>
</dbReference>
<evidence type="ECO:0008006" key="13">
    <source>
        <dbReference type="Google" id="ProtNLM"/>
    </source>
</evidence>
<dbReference type="NCBIfam" id="TIGR01093">
    <property type="entry name" value="aroD"/>
    <property type="match status" value="1"/>
</dbReference>
<dbReference type="InterPro" id="IPR001381">
    <property type="entry name" value="DHquinase_I"/>
</dbReference>
<dbReference type="PANTHER" id="PTHR43622">
    <property type="entry name" value="3-DEHYDROQUINATE SYNTHASE"/>
    <property type="match status" value="1"/>
</dbReference>
<dbReference type="Pfam" id="PF01487">
    <property type="entry name" value="DHquinase_I"/>
    <property type="match status" value="1"/>
</dbReference>
<dbReference type="GO" id="GO:0000166">
    <property type="term" value="F:nucleotide binding"/>
    <property type="evidence" value="ECO:0007669"/>
    <property type="project" value="UniProtKB-KW"/>
</dbReference>
<sequence>MVFEASHIETISVLDVKDAIHVGYNLTDYIASTILSSVPASNYCIVTDTNLAPLYLSQLMKAFQDRMHPSQRLLTRIMAAGEMSKSRQMKASIEDYMLSKSCTRDTCMIALGGGVIGDLVGYTASTFMRGVPFVQIPTTLLAMVDSSIGGKTAIDTPHGKNLIGTFWQPRFIFMDLSMLQTLPKRELANGMAEVIKTAAISSQSEFERLENGKQIIESVILGSDKNSSTDEEKSFVASVISASAKFKADVVTQDERESGLRGLLNFGHSIGHALEAVLAPAWLHGECISIGLILEVELACVRGHCSVEVVDRLTRCLELYDLPTTLDKDAKNKLTLDQVMTTLKVDKKNKGSQKRIVLLSEIGKTLEPKASDVPDDDILQVLSKHLPPAASIVPTLTAKSEIHFNLPNMTLVFDQVSCSPHLLTVLETRYDYQVQQEYGEVHCIPKKVPDQKSTKTIYIHLTRQAGTSASKDEYSSSYEYVVLEEQDHDQFCEDLLIFIDTVLQTGKSRHVNRKKGPSSFVTPTIADYKSVLPAVLNQWLENADAIEFRVDYLLDRASEKEWIACAGTQLAYLRLKTKLPVIFTVRTIPQAGQFDPKLTKLYTDLVFWAHRWGCDYVDLELTTVSINKLEDVMMLNYHYSSTVKLIGSFHDPEHHCPWSGNKMKEVYDHANRLFEYYNHHGVIKLVGFAEQPMDNIELEQFRHQVDPLSEKELILINMGAKGKFSRVANQFLTPATHPALPSAAAPGQLSIEEIINIRHQLAMD</sequence>
<dbReference type="InterPro" id="IPR030960">
    <property type="entry name" value="DHQS/DOIS_N"/>
</dbReference>
<evidence type="ECO:0000256" key="5">
    <source>
        <dbReference type="ARBA" id="ARBA00022741"/>
    </source>
</evidence>
<dbReference type="InterPro" id="IPR050071">
    <property type="entry name" value="Dehydroquinate_synthase"/>
</dbReference>
<dbReference type="GO" id="GO:0005737">
    <property type="term" value="C:cytoplasm"/>
    <property type="evidence" value="ECO:0007669"/>
    <property type="project" value="InterPro"/>
</dbReference>
<proteinExistence type="predicted"/>
<dbReference type="Pfam" id="PF01761">
    <property type="entry name" value="DHQ_synthase"/>
    <property type="match status" value="1"/>
</dbReference>
<comment type="cofactor">
    <cofactor evidence="1">
        <name>NAD(+)</name>
        <dbReference type="ChEBI" id="CHEBI:57540"/>
    </cofactor>
</comment>
<evidence type="ECO:0000256" key="2">
    <source>
        <dbReference type="ARBA" id="ARBA00001941"/>
    </source>
</evidence>